<proteinExistence type="predicted"/>
<keyword evidence="5" id="KW-1185">Reference proteome</keyword>
<dbReference type="Proteomes" id="UP000783588">
    <property type="component" value="Unassembled WGS sequence"/>
</dbReference>
<dbReference type="Pfam" id="PF00294">
    <property type="entry name" value="PfkB"/>
    <property type="match status" value="1"/>
</dbReference>
<protein>
    <submittedName>
        <fullName evidence="4">Carbohydrate kinase family protein</fullName>
    </submittedName>
</protein>
<dbReference type="GO" id="GO:0016301">
    <property type="term" value="F:kinase activity"/>
    <property type="evidence" value="ECO:0007669"/>
    <property type="project" value="UniProtKB-KW"/>
</dbReference>
<dbReference type="InterPro" id="IPR011611">
    <property type="entry name" value="PfkB_dom"/>
</dbReference>
<name>A0ABS6ETA6_9FIRM</name>
<accession>A0ABS6ETA6</accession>
<reference evidence="4 5" key="1">
    <citation type="submission" date="2021-06" db="EMBL/GenBank/DDBJ databases">
        <authorList>
            <person name="Sun Q."/>
            <person name="Li D."/>
        </authorList>
    </citation>
    <scope>NUCLEOTIDE SEQUENCE [LARGE SCALE GENOMIC DNA]</scope>
    <source>
        <strain evidence="4 5">MSJd-7</strain>
    </source>
</reference>
<organism evidence="4 5">
    <name type="scientific">Butyricicoccus intestinisimiae</name>
    <dbReference type="NCBI Taxonomy" id="2841509"/>
    <lineage>
        <taxon>Bacteria</taxon>
        <taxon>Bacillati</taxon>
        <taxon>Bacillota</taxon>
        <taxon>Clostridia</taxon>
        <taxon>Eubacteriales</taxon>
        <taxon>Butyricicoccaceae</taxon>
        <taxon>Butyricicoccus</taxon>
    </lineage>
</organism>
<dbReference type="PROSITE" id="PS00583">
    <property type="entry name" value="PFKB_KINASES_1"/>
    <property type="match status" value="1"/>
</dbReference>
<evidence type="ECO:0000259" key="3">
    <source>
        <dbReference type="Pfam" id="PF00294"/>
    </source>
</evidence>
<comment type="caution">
    <text evidence="4">The sequence shown here is derived from an EMBL/GenBank/DDBJ whole genome shotgun (WGS) entry which is preliminary data.</text>
</comment>
<dbReference type="PANTHER" id="PTHR10584:SF166">
    <property type="entry name" value="RIBOKINASE"/>
    <property type="match status" value="1"/>
</dbReference>
<sequence>MPDLILAGAAIVDVPVVPADASVFSRVSTPAEHIMLTTGGDAMNEAMVLSRLGKQVRLITRIGTDDAGRYIKQICTQAGIDTSHFLELDELATGVNVVLVDASGERRFFTNPHGSLRALEAQDITPQAMRGASVFCFASIFVFPKINPEQLAQLFARVRKQGLLVCADMTLPKRGERLPEMTPAFAQLDYLFANEAEAGAVTEESDPVRMADRLISAGARHAIIKLGANGCLLADQTGLRVRVPACPDTHCIDTTGAGDTFAAGFFAGLLDGRDFVDCARFANAAASVSVEAVGASTGVHSMEQVLQRYHAAYPR</sequence>
<dbReference type="PANTHER" id="PTHR10584">
    <property type="entry name" value="SUGAR KINASE"/>
    <property type="match status" value="1"/>
</dbReference>
<evidence type="ECO:0000313" key="4">
    <source>
        <dbReference type="EMBL" id="MBU5490941.1"/>
    </source>
</evidence>
<dbReference type="CDD" id="cd01166">
    <property type="entry name" value="KdgK"/>
    <property type="match status" value="1"/>
</dbReference>
<dbReference type="EMBL" id="JAHLQI010000005">
    <property type="protein sequence ID" value="MBU5490941.1"/>
    <property type="molecule type" value="Genomic_DNA"/>
</dbReference>
<keyword evidence="1" id="KW-0808">Transferase</keyword>
<evidence type="ECO:0000256" key="1">
    <source>
        <dbReference type="ARBA" id="ARBA00022679"/>
    </source>
</evidence>
<evidence type="ECO:0000256" key="2">
    <source>
        <dbReference type="ARBA" id="ARBA00022777"/>
    </source>
</evidence>
<dbReference type="InterPro" id="IPR002173">
    <property type="entry name" value="Carboh/pur_kinase_PfkB_CS"/>
</dbReference>
<evidence type="ECO:0000313" key="5">
    <source>
        <dbReference type="Proteomes" id="UP000783588"/>
    </source>
</evidence>
<feature type="domain" description="Carbohydrate kinase PfkB" evidence="3">
    <location>
        <begin position="24"/>
        <end position="299"/>
    </location>
</feature>
<keyword evidence="2 4" id="KW-0418">Kinase</keyword>
<dbReference type="RefSeq" id="WP_216470657.1">
    <property type="nucleotide sequence ID" value="NZ_JAHLQI010000005.1"/>
</dbReference>
<gene>
    <name evidence="4" type="ORF">KQI75_09985</name>
</gene>